<reference evidence="1 2" key="1">
    <citation type="submission" date="2020-07" db="EMBL/GenBank/DDBJ databases">
        <title>Sequencing the genomes of 1000 actinobacteria strains.</title>
        <authorList>
            <person name="Klenk H.-P."/>
        </authorList>
    </citation>
    <scope>NUCLEOTIDE SEQUENCE [LARGE SCALE GENOMIC DNA]</scope>
    <source>
        <strain evidence="1 2">DSM 19082</strain>
    </source>
</reference>
<sequence length="206" mass="21438">MTDLVATRRSLHTVAELLLAGPQHAVHGTIRLAVCPGGFAAVRAPYASVVGTELRVGDRAVDLPGRTVAEVGEAAGVVPLTLAGVYEDGCGLDETHLLQVDPTAAAEIHAAFARGDAALAAFCPTADRVLWPEHFDLGITLDEVNYGVSPGDGFLPEPYAYVGPWHRDGLVGDFWNAPFGAARPLREIPDLAGFYAEGAARSGGGA</sequence>
<accession>A0A852RBT9</accession>
<dbReference type="EMBL" id="JACCBF010000001">
    <property type="protein sequence ID" value="NYD32423.1"/>
    <property type="molecule type" value="Genomic_DNA"/>
</dbReference>
<gene>
    <name evidence="1" type="ORF">BJ958_003969</name>
</gene>
<protein>
    <submittedName>
        <fullName evidence="1">Uncharacterized protein</fullName>
    </submittedName>
</protein>
<dbReference type="Proteomes" id="UP000582231">
    <property type="component" value="Unassembled WGS sequence"/>
</dbReference>
<dbReference type="RefSeq" id="WP_179728603.1">
    <property type="nucleotide sequence ID" value="NZ_BAABEF010000001.1"/>
</dbReference>
<keyword evidence="2" id="KW-1185">Reference proteome</keyword>
<evidence type="ECO:0000313" key="1">
    <source>
        <dbReference type="EMBL" id="NYD32423.1"/>
    </source>
</evidence>
<name>A0A852RBT9_9ACTN</name>
<comment type="caution">
    <text evidence="1">The sequence shown here is derived from an EMBL/GenBank/DDBJ whole genome shotgun (WGS) entry which is preliminary data.</text>
</comment>
<proteinExistence type="predicted"/>
<dbReference type="AlphaFoldDB" id="A0A852RBT9"/>
<organism evidence="1 2">
    <name type="scientific">Nocardioides kongjuensis</name>
    <dbReference type="NCBI Taxonomy" id="349522"/>
    <lineage>
        <taxon>Bacteria</taxon>
        <taxon>Bacillati</taxon>
        <taxon>Actinomycetota</taxon>
        <taxon>Actinomycetes</taxon>
        <taxon>Propionibacteriales</taxon>
        <taxon>Nocardioidaceae</taxon>
        <taxon>Nocardioides</taxon>
    </lineage>
</organism>
<evidence type="ECO:0000313" key="2">
    <source>
        <dbReference type="Proteomes" id="UP000582231"/>
    </source>
</evidence>